<dbReference type="GO" id="GO:0004672">
    <property type="term" value="F:protein kinase activity"/>
    <property type="evidence" value="ECO:0007669"/>
    <property type="project" value="InterPro"/>
</dbReference>
<gene>
    <name evidence="6" type="ORF">DXZ20_22730</name>
</gene>
<dbReference type="Gene3D" id="3.30.450.40">
    <property type="match status" value="1"/>
</dbReference>
<dbReference type="Pfam" id="PF00069">
    <property type="entry name" value="Pkinase"/>
    <property type="match status" value="1"/>
</dbReference>
<dbReference type="InterPro" id="IPR041664">
    <property type="entry name" value="AAA_16"/>
</dbReference>
<dbReference type="InterPro" id="IPR053159">
    <property type="entry name" value="Hybrid_Histidine_Kinase"/>
</dbReference>
<dbReference type="PROSITE" id="PS00108">
    <property type="entry name" value="PROTEIN_KINASE_ST"/>
    <property type="match status" value="1"/>
</dbReference>
<dbReference type="InterPro" id="IPR035965">
    <property type="entry name" value="PAS-like_dom_sf"/>
</dbReference>
<dbReference type="Gene3D" id="1.10.10.60">
    <property type="entry name" value="Homeodomain-like"/>
    <property type="match status" value="1"/>
</dbReference>
<dbReference type="GO" id="GO:0003700">
    <property type="term" value="F:DNA-binding transcription factor activity"/>
    <property type="evidence" value="ECO:0007669"/>
    <property type="project" value="InterPro"/>
</dbReference>
<protein>
    <submittedName>
        <fullName evidence="6">Helix-turn-helix domain-containing protein</fullName>
    </submittedName>
</protein>
<dbReference type="InterPro" id="IPR027417">
    <property type="entry name" value="P-loop_NTPase"/>
</dbReference>
<evidence type="ECO:0000259" key="4">
    <source>
        <dbReference type="PROSITE" id="PS50011"/>
    </source>
</evidence>
<dbReference type="SUPFAM" id="SSF56112">
    <property type="entry name" value="Protein kinase-like (PK-like)"/>
    <property type="match status" value="1"/>
</dbReference>
<proteinExistence type="predicted"/>
<dbReference type="CDD" id="cd00130">
    <property type="entry name" value="PAS"/>
    <property type="match status" value="1"/>
</dbReference>
<dbReference type="Pfam" id="PF08448">
    <property type="entry name" value="PAS_4"/>
    <property type="match status" value="1"/>
</dbReference>
<dbReference type="SMART" id="SM00220">
    <property type="entry name" value="S_TKc"/>
    <property type="match status" value="1"/>
</dbReference>
<evidence type="ECO:0000259" key="5">
    <source>
        <dbReference type="PROSITE" id="PS50113"/>
    </source>
</evidence>
<evidence type="ECO:0000256" key="2">
    <source>
        <dbReference type="ARBA" id="ARBA00023163"/>
    </source>
</evidence>
<dbReference type="PANTHER" id="PTHR43642">
    <property type="entry name" value="HYBRID SIGNAL TRANSDUCTION HISTIDINE KINASE G"/>
    <property type="match status" value="1"/>
</dbReference>
<dbReference type="PROSITE" id="PS50011">
    <property type="entry name" value="PROTEIN_KINASE_DOM"/>
    <property type="match status" value="1"/>
</dbReference>
<feature type="domain" description="HTH araC/xylS-type" evidence="3">
    <location>
        <begin position="1815"/>
        <end position="1913"/>
    </location>
</feature>
<sequence>MTRKLHQTIVDTSIRIPGYEIIENLYSSKRTLIYRAIRQADQQIVILKLFHNSEPNLKELVRFRNQYLVTRQLQHPGIHQIEALLPYQNGLALVMLADDRCSLKDYLENNVQAGLPLAEVLTIGIQMAEVLHYLGEKRIIHKDIKPANILIHPDTLQIQLIDFGLASLLPKEVQELCAPKHLEGTLAYMAPEQTGRMNRGIDYRVDFYSLGVTLYQLLTGQQPFWASDSLGLIYCHLAQPPTPPVEILGVDSGQPIDIQRIPTVVSDIVLKLMAKNAEDRYQSGLGLKYDLEQCLCQWQETGTITDFELGQRDRCDRILPPQHLYGRDTEAKKLLDAFDRIIAGSVELILVAGFSGIGKTAVISEIHKPITRQRGYFIQGKFDQFNHGLPFSAFVQAFRNLMGQLLGESDTALAAWKTKILEVVGENGQVLIDVIPELEYVIGPQSRVSQLSGSAAQNRFNLLFSKFVGIFTTQDHPLVIFLDDLQWVDSASLRLLELLLTQSDADCLLILGAYRDNEVFPEHPLMLTLEQLQKQQASLRTLTLAPLTAKDVTHLVADTLRCSANTVTQLSQRLYPITQGNPFFTLQFLQGLYEEGCIQFDAATDSWQYNLTHMQQVELADDVVDFMVKRLQKLPAATQETLKLAACIGNRFDLETLAIICEIRQGEVAANLWKSLRAGLIIPETEIYKFFQRADRGVASLKDITVDYHFLHDRVQQAAYALIPQTDKQAIHLKIGQLLLKKMSPSDQEETIFTIVGQLNMGRDLLTTQADRTQLAQLNLQAGRKAKASTAYSAALGYLTIARQLCAPDSWQHDYQATLETFIEALELEYLNTNFDVVEPLADEILLKTQNLLDRIKVYEIKIRVWIGYGDQHRALEIGLDVLKLLNIPLRHHKPDSVANVAGLIDVPAMNDPYKLSAMTIMAHIITPAWAVSPDDFKRITFTMVDLSLQHGNCAASAFGYVWYGTLLCETLGNISEGYEFGRLSVDLLNHFDARELESKVLVLYASCVILWKEHIEKSLPVHLKGLQRGLETGDLEFASYGAAEYGQYLFLTGAPLTQVRDEVEQKISIIHKLKQNFHIDYLAPWLQGILNLLGNSETTTTLDGPTYNEEQRLPILIEQKQLTTVFVAYFVKSFLSYLFEDFDQAVENGQRARDHSGGVAGTFFIPVEMFYSSLARIARLENLESSKQQSERQNISECLEKLKRWAIHAPENYQHKCDLIEAELAKHDRQLLVAMEQYDRAIGNAKKNKYLQEEALANELAAKFYIDWGKEKVAVGYIQEAYTCYRRWGATAKTDKLEQRYPKLLGPILQNHSTEIVSIVFPATHNNSTKGTDQSSGDWELNSVDFIPIMQSAQALAQHTDINELIRQLIQIALVSSGAQTCMIAYFNTHEQWIVQGSHIPHNRTDSAEQSSTALITPMEYPNHLIHWTKNTKTVVAIDSQSPLAVVDHYLLDHRPQSAFCAPILKGETVLGVLYLEHRHVANIFTKRDQLILSFLCAQSAIAFENTHLRQVTQTLRTEQTYFTTLLANIPHMAWLQDLSGHILAANPAFVQTFGQGTLPGMVGQHYTDWLPKSLTEKFQADALEVTVTGQPKVTEIEIILINSPPRWYEVIKNPIRDTEGQITGMVGIWIDIQTRKQNEIARQAMEHHYQTLSTQMPGVVFQLCQETDGVLSFLYISITCYELCQLSATAIMTNANCLLGMIHDDDIAGVKAAINQSAETLTPLLWMGRFVLPSGEVKWIRLAARPESNRQGATIWDGVLLESDVPIQPATQNTPISINHRTAALTKTKMWKFAQAQLTEPLGTPEYSNSFLEQVKATLVELLPMGQCSAVSVAKKLEVSPRTLRRRLQDKGTTFKTIVSQIRMALAKHYLRQSDLTCKHIATLIGYDNPSSFTRAFHTATGTTPEEFRETQ</sequence>
<feature type="domain" description="Protein kinase" evidence="4">
    <location>
        <begin position="19"/>
        <end position="295"/>
    </location>
</feature>
<dbReference type="CDD" id="cd14014">
    <property type="entry name" value="STKc_PknB_like"/>
    <property type="match status" value="1"/>
</dbReference>
<dbReference type="NCBIfam" id="TIGR00229">
    <property type="entry name" value="sensory_box"/>
    <property type="match status" value="1"/>
</dbReference>
<dbReference type="Gene3D" id="3.40.50.300">
    <property type="entry name" value="P-loop containing nucleotide triphosphate hydrolases"/>
    <property type="match status" value="1"/>
</dbReference>
<dbReference type="InterPro" id="IPR018060">
    <property type="entry name" value="HTH_AraC"/>
</dbReference>
<evidence type="ECO:0000259" key="3">
    <source>
        <dbReference type="PROSITE" id="PS01124"/>
    </source>
</evidence>
<dbReference type="SMART" id="SM00342">
    <property type="entry name" value="HTH_ARAC"/>
    <property type="match status" value="1"/>
</dbReference>
<dbReference type="InterPro" id="IPR029016">
    <property type="entry name" value="GAF-like_dom_sf"/>
</dbReference>
<accession>A0A6M0RQ71</accession>
<reference evidence="6 7" key="1">
    <citation type="journal article" date="2020" name="Microb. Ecol.">
        <title>Ecogenomics of the Marine Benthic Filamentous Cyanobacterium Adonisia.</title>
        <authorList>
            <person name="Walter J.M."/>
            <person name="Coutinho F.H."/>
            <person name="Leomil L."/>
            <person name="Hargreaves P.I."/>
            <person name="Campeao M.E."/>
            <person name="Vieira V.V."/>
            <person name="Silva B.S."/>
            <person name="Fistarol G.O."/>
            <person name="Salomon P.S."/>
            <person name="Sawabe T."/>
            <person name="Mino S."/>
            <person name="Hosokawa M."/>
            <person name="Miyashita H."/>
            <person name="Maruyama F."/>
            <person name="van Verk M.C."/>
            <person name="Dutilh B.E."/>
            <person name="Thompson C.C."/>
            <person name="Thompson F.L."/>
        </authorList>
    </citation>
    <scope>NUCLEOTIDE SEQUENCE [LARGE SCALE GENOMIC DNA]</scope>
    <source>
        <strain evidence="6 7">CCMR0081</strain>
    </source>
</reference>
<dbReference type="SUPFAM" id="SSF52540">
    <property type="entry name" value="P-loop containing nucleoside triphosphate hydrolases"/>
    <property type="match status" value="1"/>
</dbReference>
<dbReference type="EMBL" id="QXHD01000004">
    <property type="protein sequence ID" value="NEZ58408.1"/>
    <property type="molecule type" value="Genomic_DNA"/>
</dbReference>
<dbReference type="SUPFAM" id="SSF55781">
    <property type="entry name" value="GAF domain-like"/>
    <property type="match status" value="1"/>
</dbReference>
<organism evidence="6 7">
    <name type="scientific">Adonisia turfae CCMR0081</name>
    <dbReference type="NCBI Taxonomy" id="2292702"/>
    <lineage>
        <taxon>Bacteria</taxon>
        <taxon>Bacillati</taxon>
        <taxon>Cyanobacteriota</taxon>
        <taxon>Adonisia</taxon>
        <taxon>Adonisia turfae</taxon>
    </lineage>
</organism>
<evidence type="ECO:0000313" key="6">
    <source>
        <dbReference type="EMBL" id="NEZ58408.1"/>
    </source>
</evidence>
<dbReference type="Proteomes" id="UP000481033">
    <property type="component" value="Unassembled WGS sequence"/>
</dbReference>
<name>A0A6M0RQ71_9CYAN</name>
<dbReference type="InterPro" id="IPR000700">
    <property type="entry name" value="PAS-assoc_C"/>
</dbReference>
<dbReference type="RefSeq" id="WP_163700911.1">
    <property type="nucleotide sequence ID" value="NZ_QXHD01000004.1"/>
</dbReference>
<dbReference type="Gene3D" id="3.30.450.20">
    <property type="entry name" value="PAS domain"/>
    <property type="match status" value="2"/>
</dbReference>
<dbReference type="Gene3D" id="1.10.510.10">
    <property type="entry name" value="Transferase(Phosphotransferase) domain 1"/>
    <property type="match status" value="1"/>
</dbReference>
<dbReference type="Pfam" id="PF01590">
    <property type="entry name" value="GAF"/>
    <property type="match status" value="1"/>
</dbReference>
<dbReference type="SUPFAM" id="SSF55785">
    <property type="entry name" value="PYP-like sensor domain (PAS domain)"/>
    <property type="match status" value="2"/>
</dbReference>
<dbReference type="Pfam" id="PF12833">
    <property type="entry name" value="HTH_18"/>
    <property type="match status" value="1"/>
</dbReference>
<keyword evidence="2" id="KW-0804">Transcription</keyword>
<dbReference type="GO" id="GO:0009882">
    <property type="term" value="F:blue light photoreceptor activity"/>
    <property type="evidence" value="ECO:0007669"/>
    <property type="project" value="UniProtKB-ARBA"/>
</dbReference>
<dbReference type="InterPro" id="IPR011009">
    <property type="entry name" value="Kinase-like_dom_sf"/>
</dbReference>
<dbReference type="InterPro" id="IPR000014">
    <property type="entry name" value="PAS"/>
</dbReference>
<dbReference type="InterPro" id="IPR008271">
    <property type="entry name" value="Ser/Thr_kinase_AS"/>
</dbReference>
<dbReference type="GO" id="GO:0043565">
    <property type="term" value="F:sequence-specific DNA binding"/>
    <property type="evidence" value="ECO:0007669"/>
    <property type="project" value="InterPro"/>
</dbReference>
<comment type="caution">
    <text evidence="6">The sequence shown here is derived from an EMBL/GenBank/DDBJ whole genome shotgun (WGS) entry which is preliminary data.</text>
</comment>
<dbReference type="SMART" id="SM00065">
    <property type="entry name" value="GAF"/>
    <property type="match status" value="1"/>
</dbReference>
<keyword evidence="7" id="KW-1185">Reference proteome</keyword>
<dbReference type="InterPro" id="IPR013656">
    <property type="entry name" value="PAS_4"/>
</dbReference>
<dbReference type="Pfam" id="PF13191">
    <property type="entry name" value="AAA_16"/>
    <property type="match status" value="1"/>
</dbReference>
<dbReference type="InterPro" id="IPR000719">
    <property type="entry name" value="Prot_kinase_dom"/>
</dbReference>
<keyword evidence="1" id="KW-0805">Transcription regulation</keyword>
<dbReference type="InterPro" id="IPR003018">
    <property type="entry name" value="GAF"/>
</dbReference>
<dbReference type="GO" id="GO:0005524">
    <property type="term" value="F:ATP binding"/>
    <property type="evidence" value="ECO:0007669"/>
    <property type="project" value="InterPro"/>
</dbReference>
<dbReference type="PROSITE" id="PS50113">
    <property type="entry name" value="PAC"/>
    <property type="match status" value="1"/>
</dbReference>
<evidence type="ECO:0000313" key="7">
    <source>
        <dbReference type="Proteomes" id="UP000481033"/>
    </source>
</evidence>
<dbReference type="InterPro" id="IPR009057">
    <property type="entry name" value="Homeodomain-like_sf"/>
</dbReference>
<evidence type="ECO:0000256" key="1">
    <source>
        <dbReference type="ARBA" id="ARBA00023015"/>
    </source>
</evidence>
<dbReference type="PANTHER" id="PTHR43642:SF1">
    <property type="entry name" value="HYBRID SIGNAL TRANSDUCTION HISTIDINE KINASE G"/>
    <property type="match status" value="1"/>
</dbReference>
<dbReference type="PROSITE" id="PS01124">
    <property type="entry name" value="HTH_ARAC_FAMILY_2"/>
    <property type="match status" value="1"/>
</dbReference>
<dbReference type="SUPFAM" id="SSF46689">
    <property type="entry name" value="Homeodomain-like"/>
    <property type="match status" value="1"/>
</dbReference>
<feature type="domain" description="PAC" evidence="5">
    <location>
        <begin position="1594"/>
        <end position="1646"/>
    </location>
</feature>